<sequence>MYEDIPDDRYTAARLDHHLIDEIKALETRLNKEANKEVRLIAYEESQHNPS</sequence>
<gene>
    <name evidence="1" type="ORF">JCM9152_1998</name>
</gene>
<dbReference type="AlphaFoldDB" id="W4QEU5"/>
<comment type="caution">
    <text evidence="1">The sequence shown here is derived from an EMBL/GenBank/DDBJ whole genome shotgun (WGS) entry which is preliminary data.</text>
</comment>
<keyword evidence="2" id="KW-1185">Reference proteome</keyword>
<protein>
    <submittedName>
        <fullName evidence="1">Uncharacterized protein</fullName>
    </submittedName>
</protein>
<evidence type="ECO:0000313" key="1">
    <source>
        <dbReference type="EMBL" id="GAE30586.1"/>
    </source>
</evidence>
<dbReference type="EMBL" id="BAUU01000012">
    <property type="protein sequence ID" value="GAE30586.1"/>
    <property type="molecule type" value="Genomic_DNA"/>
</dbReference>
<reference evidence="1" key="1">
    <citation type="journal article" date="2014" name="Genome Announc.">
        <title>Draft Genome Sequences of Three Alkaliphilic Bacillus Strains, Bacillus wakoensis JCM 9140T, Bacillus akibai JCM 9157T, and Bacillus hemicellulosilyticus JCM 9152T.</title>
        <authorList>
            <person name="Yuki M."/>
            <person name="Oshima K."/>
            <person name="Suda W."/>
            <person name="Oshida Y."/>
            <person name="Kitamura K."/>
            <person name="Iida T."/>
            <person name="Hattori M."/>
            <person name="Ohkuma M."/>
        </authorList>
    </citation>
    <scope>NUCLEOTIDE SEQUENCE [LARGE SCALE GENOMIC DNA]</scope>
    <source>
        <strain evidence="1">JCM 9152</strain>
    </source>
</reference>
<name>W4QEU5_9BACI</name>
<organism evidence="1 2">
    <name type="scientific">Halalkalibacter hemicellulosilyticusJCM 9152</name>
    <dbReference type="NCBI Taxonomy" id="1236971"/>
    <lineage>
        <taxon>Bacteria</taxon>
        <taxon>Bacillati</taxon>
        <taxon>Bacillota</taxon>
        <taxon>Bacilli</taxon>
        <taxon>Bacillales</taxon>
        <taxon>Bacillaceae</taxon>
        <taxon>Halalkalibacter</taxon>
    </lineage>
</organism>
<evidence type="ECO:0000313" key="2">
    <source>
        <dbReference type="Proteomes" id="UP000018895"/>
    </source>
</evidence>
<dbReference type="Proteomes" id="UP000018895">
    <property type="component" value="Unassembled WGS sequence"/>
</dbReference>
<dbReference type="RefSeq" id="WP_162831721.1">
    <property type="nucleotide sequence ID" value="NZ_BAUU01000012.1"/>
</dbReference>
<accession>W4QEU5</accession>
<proteinExistence type="predicted"/>